<comment type="subcellular location">
    <subcellularLocation>
        <location evidence="1 7">Cell inner membrane</location>
        <topology evidence="1 7">Multi-pass membrane protein</topology>
    </subcellularLocation>
</comment>
<evidence type="ECO:0000256" key="3">
    <source>
        <dbReference type="ARBA" id="ARBA00022519"/>
    </source>
</evidence>
<feature type="transmembrane region" description="Helical" evidence="7">
    <location>
        <begin position="393"/>
        <end position="414"/>
    </location>
</feature>
<evidence type="ECO:0000256" key="4">
    <source>
        <dbReference type="ARBA" id="ARBA00022692"/>
    </source>
</evidence>
<name>A0A1G7G8N2_9RHOB</name>
<dbReference type="PANTHER" id="PTHR33362">
    <property type="entry name" value="SIALIC ACID TRAP TRANSPORTER PERMEASE PROTEIN SIAT-RELATED"/>
    <property type="match status" value="1"/>
</dbReference>
<dbReference type="Pfam" id="PF06808">
    <property type="entry name" value="DctM"/>
    <property type="match status" value="1"/>
</dbReference>
<keyword evidence="7" id="KW-0813">Transport</keyword>
<dbReference type="OrthoDB" id="9790209at2"/>
<feature type="transmembrane region" description="Helical" evidence="7">
    <location>
        <begin position="237"/>
        <end position="253"/>
    </location>
</feature>
<evidence type="ECO:0000313" key="9">
    <source>
        <dbReference type="EMBL" id="SDE84399.1"/>
    </source>
</evidence>
<feature type="transmembrane region" description="Helical" evidence="7">
    <location>
        <begin position="169"/>
        <end position="189"/>
    </location>
</feature>
<comment type="subunit">
    <text evidence="7">The complex comprises the extracytoplasmic solute receptor protein and the two transmembrane proteins.</text>
</comment>
<gene>
    <name evidence="9" type="ORF">SAMN04488105_108200</name>
</gene>
<evidence type="ECO:0000256" key="5">
    <source>
        <dbReference type="ARBA" id="ARBA00022989"/>
    </source>
</evidence>
<evidence type="ECO:0000259" key="8">
    <source>
        <dbReference type="Pfam" id="PF06808"/>
    </source>
</evidence>
<keyword evidence="3 7" id="KW-0997">Cell inner membrane</keyword>
<accession>A0A1G7G8N2</accession>
<feature type="transmembrane region" description="Helical" evidence="7">
    <location>
        <begin position="273"/>
        <end position="290"/>
    </location>
</feature>
<dbReference type="AlphaFoldDB" id="A0A1G7G8N2"/>
<dbReference type="STRING" id="282683.SAMN04488105_108200"/>
<keyword evidence="10" id="KW-1185">Reference proteome</keyword>
<feature type="transmembrane region" description="Helical" evidence="7">
    <location>
        <begin position="133"/>
        <end position="157"/>
    </location>
</feature>
<dbReference type="Proteomes" id="UP000198994">
    <property type="component" value="Unassembled WGS sequence"/>
</dbReference>
<feature type="transmembrane region" description="Helical" evidence="7">
    <location>
        <begin position="51"/>
        <end position="69"/>
    </location>
</feature>
<dbReference type="InterPro" id="IPR004681">
    <property type="entry name" value="TRAP_DctM"/>
</dbReference>
<comment type="similarity">
    <text evidence="7">Belongs to the TRAP transporter large permease family.</text>
</comment>
<dbReference type="NCBIfam" id="TIGR00786">
    <property type="entry name" value="dctM"/>
    <property type="match status" value="1"/>
</dbReference>
<feature type="transmembrane region" description="Helical" evidence="7">
    <location>
        <begin position="100"/>
        <end position="121"/>
    </location>
</feature>
<organism evidence="9 10">
    <name type="scientific">Salipiger thiooxidans</name>
    <dbReference type="NCBI Taxonomy" id="282683"/>
    <lineage>
        <taxon>Bacteria</taxon>
        <taxon>Pseudomonadati</taxon>
        <taxon>Pseudomonadota</taxon>
        <taxon>Alphaproteobacteria</taxon>
        <taxon>Rhodobacterales</taxon>
        <taxon>Roseobacteraceae</taxon>
        <taxon>Salipiger</taxon>
    </lineage>
</organism>
<feature type="domain" description="TRAP C4-dicarboxylate transport system permease DctM subunit" evidence="8">
    <location>
        <begin position="4"/>
        <end position="413"/>
    </location>
</feature>
<proteinExistence type="inferred from homology"/>
<dbReference type="RefSeq" id="WP_089960111.1">
    <property type="nucleotide sequence ID" value="NZ_FNAV01000008.1"/>
</dbReference>
<comment type="function">
    <text evidence="7">Part of the tripartite ATP-independent periplasmic (TRAP) transport system.</text>
</comment>
<keyword evidence="2" id="KW-1003">Cell membrane</keyword>
<feature type="transmembrane region" description="Helical" evidence="7">
    <location>
        <begin position="356"/>
        <end position="381"/>
    </location>
</feature>
<feature type="transmembrane region" description="Helical" evidence="7">
    <location>
        <begin position="310"/>
        <end position="326"/>
    </location>
</feature>
<evidence type="ECO:0000256" key="2">
    <source>
        <dbReference type="ARBA" id="ARBA00022475"/>
    </source>
</evidence>
<protein>
    <recommendedName>
        <fullName evidence="7">TRAP transporter large permease protein</fullName>
    </recommendedName>
</protein>
<dbReference type="GO" id="GO:0005886">
    <property type="term" value="C:plasma membrane"/>
    <property type="evidence" value="ECO:0007669"/>
    <property type="project" value="UniProtKB-SubCell"/>
</dbReference>
<keyword evidence="4 7" id="KW-0812">Transmembrane</keyword>
<dbReference type="InterPro" id="IPR010656">
    <property type="entry name" value="DctM"/>
</dbReference>
<keyword evidence="6 7" id="KW-0472">Membrane</keyword>
<dbReference type="PIRSF" id="PIRSF006066">
    <property type="entry name" value="HI0050"/>
    <property type="match status" value="1"/>
</dbReference>
<dbReference type="PANTHER" id="PTHR33362:SF2">
    <property type="entry name" value="TRAP TRANSPORTER LARGE PERMEASE PROTEIN"/>
    <property type="match status" value="1"/>
</dbReference>
<evidence type="ECO:0000256" key="1">
    <source>
        <dbReference type="ARBA" id="ARBA00004429"/>
    </source>
</evidence>
<evidence type="ECO:0000256" key="6">
    <source>
        <dbReference type="ARBA" id="ARBA00023136"/>
    </source>
</evidence>
<comment type="caution">
    <text evidence="7">Lacks conserved residue(s) required for the propagation of feature annotation.</text>
</comment>
<evidence type="ECO:0000256" key="7">
    <source>
        <dbReference type="RuleBase" id="RU369079"/>
    </source>
</evidence>
<evidence type="ECO:0000313" key="10">
    <source>
        <dbReference type="Proteomes" id="UP000198994"/>
    </source>
</evidence>
<feature type="transmembrane region" description="Helical" evidence="7">
    <location>
        <begin position="209"/>
        <end position="231"/>
    </location>
</feature>
<keyword evidence="5 7" id="KW-1133">Transmembrane helix</keyword>
<reference evidence="10" key="1">
    <citation type="submission" date="2016-10" db="EMBL/GenBank/DDBJ databases">
        <authorList>
            <person name="Varghese N."/>
            <person name="Submissions S."/>
        </authorList>
    </citation>
    <scope>NUCLEOTIDE SEQUENCE [LARGE SCALE GENOMIC DNA]</scope>
    <source>
        <strain evidence="10">DSM 10146</strain>
    </source>
</reference>
<dbReference type="GO" id="GO:0022857">
    <property type="term" value="F:transmembrane transporter activity"/>
    <property type="evidence" value="ECO:0007669"/>
    <property type="project" value="UniProtKB-UniRule"/>
</dbReference>
<dbReference type="EMBL" id="FNAV01000008">
    <property type="protein sequence ID" value="SDE84399.1"/>
    <property type="molecule type" value="Genomic_DNA"/>
</dbReference>
<sequence length="423" mass="42868">MLSFLAFLLLLAAGLPVAFAMIAGAVLQIVLGGNGVLLLSLPQQLYQGMENYGLLALPIFILLGELMSASGAGRRLFALAGLCAGRVPGGLAQATLLANALMAAVLGSTVAQITLMSRLAVPEMERAGYPRDAAAALTAAGGLLAPVLPPSMLLIVFGVIAEVPIGDLFLAGIGPGLAILAVLSGVTVWQGRGGRFPAAAPATGPARRVLAEALPALAIPAAMIAAILTGLATPAEAGVVAIAAVIVVGRLVYRELTLAQIGPALIATARSSAGILFLISAASLYAWVAAWENLPAMAAARIAAISEDPLVFLLLLNLLLLGLGMVTDPLPALILVVPVLLPVATDIYGIDPIHFGLFACINLTVGLLTPPVGVGLFTAALQTGVGAGRLARLVLPYLAGVLLVLALLVLWPGLALGPLRFLQ</sequence>